<evidence type="ECO:0000313" key="4">
    <source>
        <dbReference type="Proteomes" id="UP000288429"/>
    </source>
</evidence>
<dbReference type="SUPFAM" id="SSF56112">
    <property type="entry name" value="Protein kinase-like (PK-like)"/>
    <property type="match status" value="1"/>
</dbReference>
<dbReference type="SMART" id="SM00220">
    <property type="entry name" value="S_TKc"/>
    <property type="match status" value="1"/>
</dbReference>
<dbReference type="GO" id="GO:0004674">
    <property type="term" value="F:protein serine/threonine kinase activity"/>
    <property type="evidence" value="ECO:0007669"/>
    <property type="project" value="TreeGrafter"/>
</dbReference>
<proteinExistence type="predicted"/>
<dbReference type="InterPro" id="IPR011009">
    <property type="entry name" value="Kinase-like_dom_sf"/>
</dbReference>
<keyword evidence="4" id="KW-1185">Reference proteome</keyword>
<dbReference type="Gene3D" id="1.10.510.10">
    <property type="entry name" value="Transferase(Phosphotransferase) domain 1"/>
    <property type="match status" value="1"/>
</dbReference>
<gene>
    <name evidence="3" type="ORF">CDV31_007658</name>
</gene>
<dbReference type="Proteomes" id="UP000288429">
    <property type="component" value="Unassembled WGS sequence"/>
</dbReference>
<sequence>MSLSYYKEQAAGGGEASTGGADLTPKRPRSLQSSDRYSASTVRDNDATTERSHLSPLNSPSPPGFDIQITSDQLGATLQHFSLSGPLPSRLDGSDFEPDKSDLEGPDDGDFQIHRDAIRGNRLSLSIPSGPKREASVISDLGNKEYDTRNQITSDAESSEDDADSGSDSLQEKLMDDLVRHPNTGNKCFIPRGHFDRVMNEQAVRLELERSKELRSRLSSLSSEARDQTIRDYVDQIFGKPSQYDKTRQHGKYKQIFGILVLIEKVDCIVDFLDQGVDDTQLPFRREQLPSKRKRTRSTTKLYPRRGGSSIKLFKEWQPARRDMFEEWQWVIVAAFFFRGNGGEAKIFNLQDNATPPFVRDTASGRKEFEKYEGGFGTVTKRYIHADHHDLKPDKNSAFAIKKINSRKYEDFKAEFDMLAKLGKTSHPHLVSLLGAYCHRKSNYLIFDWADSDLSKFWREHNPKPEFNDDTVLWVIAQCAGLASGLHQIHRYGSILEANNPGSDRDLKLYGRHGDIKPENVLWFQKENGGGTLKICDFGVAEFHTKKSRSNRSNNHIATSPFYRPPESELKNGLISRSYDIWSMGCLYLEFLGWLLGGWNMVRQMSIERERRSTCGYGSIMDDNPYYEIDELQTTATIKPQVTRFIEKAHTNPKCSQLVHELLDIIQKDLLVVETKDEKSSRRIESGRLHALLREMHDRCNQDIAYAVKPCPRKQDGYHRDGKD</sequence>
<feature type="region of interest" description="Disordered" evidence="1">
    <location>
        <begin position="81"/>
        <end position="169"/>
    </location>
</feature>
<evidence type="ECO:0000313" key="3">
    <source>
        <dbReference type="EMBL" id="RSM09552.1"/>
    </source>
</evidence>
<feature type="compositionally biased region" description="Basic and acidic residues" evidence="1">
    <location>
        <begin position="43"/>
        <end position="53"/>
    </location>
</feature>
<comment type="caution">
    <text evidence="3">The sequence shown here is derived from an EMBL/GenBank/DDBJ whole genome shotgun (WGS) entry which is preliminary data.</text>
</comment>
<dbReference type="PANTHER" id="PTHR24359:SF37">
    <property type="entry name" value="PROTEIN KINASE DOMAIN-CONTAINING PROTEIN"/>
    <property type="match status" value="1"/>
</dbReference>
<dbReference type="Gene3D" id="3.30.200.20">
    <property type="entry name" value="Phosphorylase Kinase, domain 1"/>
    <property type="match status" value="1"/>
</dbReference>
<dbReference type="AlphaFoldDB" id="A0A428U5J0"/>
<dbReference type="PROSITE" id="PS50011">
    <property type="entry name" value="PROTEIN_KINASE_DOM"/>
    <property type="match status" value="1"/>
</dbReference>
<dbReference type="Pfam" id="PF00069">
    <property type="entry name" value="Pkinase"/>
    <property type="match status" value="1"/>
</dbReference>
<dbReference type="EMBL" id="NIZV01000095">
    <property type="protein sequence ID" value="RSM09552.1"/>
    <property type="molecule type" value="Genomic_DNA"/>
</dbReference>
<evidence type="ECO:0000256" key="1">
    <source>
        <dbReference type="SAM" id="MobiDB-lite"/>
    </source>
</evidence>
<feature type="domain" description="Protein kinase" evidence="2">
    <location>
        <begin position="365"/>
        <end position="693"/>
    </location>
</feature>
<protein>
    <recommendedName>
        <fullName evidence="2">Protein kinase domain-containing protein</fullName>
    </recommendedName>
</protein>
<dbReference type="CDD" id="cd00180">
    <property type="entry name" value="PKc"/>
    <property type="match status" value="1"/>
</dbReference>
<accession>A0A428U5J0</accession>
<feature type="region of interest" description="Disordered" evidence="1">
    <location>
        <begin position="1"/>
        <end position="69"/>
    </location>
</feature>
<dbReference type="PANTHER" id="PTHR24359">
    <property type="entry name" value="SERINE/THREONINE-PROTEIN KINASE SBK1"/>
    <property type="match status" value="1"/>
</dbReference>
<dbReference type="GO" id="GO:0005524">
    <property type="term" value="F:ATP binding"/>
    <property type="evidence" value="ECO:0007669"/>
    <property type="project" value="InterPro"/>
</dbReference>
<reference evidence="3 4" key="1">
    <citation type="submission" date="2017-06" db="EMBL/GenBank/DDBJ databases">
        <title>Cmopartive genomic analysis of Ambrosia Fusariam Clade fungi.</title>
        <authorList>
            <person name="Stajich J.E."/>
            <person name="Carrillo J."/>
            <person name="Kijimoto T."/>
            <person name="Eskalen A."/>
            <person name="O'Donnell K."/>
            <person name="Kasson M."/>
        </authorList>
    </citation>
    <scope>NUCLEOTIDE SEQUENCE [LARGE SCALE GENOMIC DNA]</scope>
    <source>
        <strain evidence="3 4">NRRL 20438</strain>
    </source>
</reference>
<name>A0A428U5J0_9HYPO</name>
<organism evidence="3 4">
    <name type="scientific">Fusarium ambrosium</name>
    <dbReference type="NCBI Taxonomy" id="131363"/>
    <lineage>
        <taxon>Eukaryota</taxon>
        <taxon>Fungi</taxon>
        <taxon>Dikarya</taxon>
        <taxon>Ascomycota</taxon>
        <taxon>Pezizomycotina</taxon>
        <taxon>Sordariomycetes</taxon>
        <taxon>Hypocreomycetidae</taxon>
        <taxon>Hypocreales</taxon>
        <taxon>Nectriaceae</taxon>
        <taxon>Fusarium</taxon>
        <taxon>Fusarium solani species complex</taxon>
    </lineage>
</organism>
<evidence type="ECO:0000259" key="2">
    <source>
        <dbReference type="PROSITE" id="PS50011"/>
    </source>
</evidence>
<dbReference type="InterPro" id="IPR000719">
    <property type="entry name" value="Prot_kinase_dom"/>
</dbReference>
<feature type="compositionally biased region" description="Polar residues" evidence="1">
    <location>
        <begin position="30"/>
        <end position="42"/>
    </location>
</feature>